<protein>
    <recommendedName>
        <fullName evidence="2">Serine aminopeptidase S33 domain-containing protein</fullName>
    </recommendedName>
</protein>
<proteinExistence type="predicted"/>
<dbReference type="RefSeq" id="WP_044056566.1">
    <property type="nucleotide sequence ID" value="NZ_CBCSKJ010000001.1"/>
</dbReference>
<dbReference type="InterPro" id="IPR022742">
    <property type="entry name" value="Hydrolase_4"/>
</dbReference>
<dbReference type="EMBL" id="CP008849">
    <property type="protein sequence ID" value="AIF98384.1"/>
    <property type="molecule type" value="Genomic_DNA"/>
</dbReference>
<keyword evidence="1" id="KW-0732">Signal</keyword>
<evidence type="ECO:0000313" key="4">
    <source>
        <dbReference type="Proteomes" id="UP000056090"/>
    </source>
</evidence>
<dbReference type="eggNOG" id="COG1647">
    <property type="taxonomic scope" value="Bacteria"/>
</dbReference>
<organism evidence="3 4">
    <name type="scientific">Alteromonas australica</name>
    <dbReference type="NCBI Taxonomy" id="589873"/>
    <lineage>
        <taxon>Bacteria</taxon>
        <taxon>Pseudomonadati</taxon>
        <taxon>Pseudomonadota</taxon>
        <taxon>Gammaproteobacteria</taxon>
        <taxon>Alteromonadales</taxon>
        <taxon>Alteromonadaceae</taxon>
        <taxon>Alteromonas/Salinimonas group</taxon>
        <taxon>Alteromonas</taxon>
    </lineage>
</organism>
<evidence type="ECO:0000259" key="2">
    <source>
        <dbReference type="Pfam" id="PF12146"/>
    </source>
</evidence>
<feature type="signal peptide" evidence="1">
    <location>
        <begin position="1"/>
        <end position="24"/>
    </location>
</feature>
<dbReference type="SUPFAM" id="SSF53474">
    <property type="entry name" value="alpha/beta-Hydrolases"/>
    <property type="match status" value="1"/>
</dbReference>
<sequence length="405" mass="45169">MKLFTIRKRPVITLIAGASLLALASCQSVKSPQFSASHDNFPTGVAPFDEYQAQVKQWIEAERYFVGENPAEEIAMNMPYECGISNSDTGVLLVHGLGDSPYFFHDVANALCQNGVRVRTILLPGHGTKPGDMLRVSYQQWQDETDFQLASFEKEVNTLYAGGFSTGANLVTVNAFDNDAIAGLLLFSPAYKARFFVSKLTPYVDSLFVWPNIEKEDNPSRYNSTAMPGFAAYQESVNALQARFKEQQLDVPVLMVVAEKDSVVDTHTVATQFHSKFTSSRKCLLWQGEQMPMLEGQAAVETSNLVLQAMQLPDKSISAASHMSVLFSESNPLYGTASDFRICDNGQSSEKEQRCIAGEEVWYGPWGYTDENHVYARLTYNPYFDELIENVLALTQEEKANHYCL</sequence>
<feature type="chain" id="PRO_5001707864" description="Serine aminopeptidase S33 domain-containing protein" evidence="1">
    <location>
        <begin position="25"/>
        <end position="405"/>
    </location>
</feature>
<dbReference type="KEGG" id="aal:EP13_06585"/>
<dbReference type="Gene3D" id="3.40.50.1820">
    <property type="entry name" value="alpha/beta hydrolase"/>
    <property type="match status" value="1"/>
</dbReference>
<dbReference type="AlphaFoldDB" id="A0A075NUT1"/>
<name>A0A075NUT1_9ALTE</name>
<dbReference type="PROSITE" id="PS51257">
    <property type="entry name" value="PROKAR_LIPOPROTEIN"/>
    <property type="match status" value="1"/>
</dbReference>
<dbReference type="GeneID" id="78254578"/>
<feature type="domain" description="Serine aminopeptidase S33" evidence="2">
    <location>
        <begin position="89"/>
        <end position="207"/>
    </location>
</feature>
<reference evidence="3 4" key="1">
    <citation type="submission" date="2014-06" db="EMBL/GenBank/DDBJ databases">
        <title>Genomes of Alteromonas australica, a world apart.</title>
        <authorList>
            <person name="Gonzaga A."/>
            <person name="Lopez-Perez M."/>
            <person name="Rodriguez-Valera F."/>
        </authorList>
    </citation>
    <scope>NUCLEOTIDE SEQUENCE [LARGE SCALE GENOMIC DNA]</scope>
    <source>
        <strain evidence="3 4">H 17</strain>
    </source>
</reference>
<keyword evidence="4" id="KW-1185">Reference proteome</keyword>
<accession>A0A075NUT1</accession>
<dbReference type="Proteomes" id="UP000056090">
    <property type="component" value="Chromosome"/>
</dbReference>
<dbReference type="InterPro" id="IPR029058">
    <property type="entry name" value="AB_hydrolase_fold"/>
</dbReference>
<dbReference type="Pfam" id="PF12146">
    <property type="entry name" value="Hydrolase_4"/>
    <property type="match status" value="1"/>
</dbReference>
<evidence type="ECO:0000313" key="3">
    <source>
        <dbReference type="EMBL" id="AIF98384.1"/>
    </source>
</evidence>
<gene>
    <name evidence="3" type="ORF">EP13_06585</name>
</gene>
<evidence type="ECO:0000256" key="1">
    <source>
        <dbReference type="SAM" id="SignalP"/>
    </source>
</evidence>